<proteinExistence type="predicted"/>
<organism evidence="1 2">
    <name type="scientific">Candidatus Curtissbacteria bacterium GW2011_GWA1_41_11</name>
    <dbReference type="NCBI Taxonomy" id="1618409"/>
    <lineage>
        <taxon>Bacteria</taxon>
        <taxon>Candidatus Curtissiibacteriota</taxon>
    </lineage>
</organism>
<accession>A0A0G0XJR1</accession>
<protein>
    <submittedName>
        <fullName evidence="1">Uncharacterized protein</fullName>
    </submittedName>
</protein>
<reference evidence="1 2" key="1">
    <citation type="journal article" date="2015" name="Nature">
        <title>rRNA introns, odd ribosomes, and small enigmatic genomes across a large radiation of phyla.</title>
        <authorList>
            <person name="Brown C.T."/>
            <person name="Hug L.A."/>
            <person name="Thomas B.C."/>
            <person name="Sharon I."/>
            <person name="Castelle C.J."/>
            <person name="Singh A."/>
            <person name="Wilkins M.J."/>
            <person name="Williams K.H."/>
            <person name="Banfield J.F."/>
        </authorList>
    </citation>
    <scope>NUCLEOTIDE SEQUENCE [LARGE SCALE GENOMIC DNA]</scope>
</reference>
<comment type="caution">
    <text evidence="1">The sequence shown here is derived from an EMBL/GenBank/DDBJ whole genome shotgun (WGS) entry which is preliminary data.</text>
</comment>
<name>A0A0G0XJR1_9BACT</name>
<dbReference type="AlphaFoldDB" id="A0A0G0XJR1"/>
<evidence type="ECO:0000313" key="1">
    <source>
        <dbReference type="EMBL" id="KKR87912.1"/>
    </source>
</evidence>
<dbReference type="Proteomes" id="UP000034854">
    <property type="component" value="Unassembled WGS sequence"/>
</dbReference>
<dbReference type="EMBL" id="LCAG01000002">
    <property type="protein sequence ID" value="KKR87912.1"/>
    <property type="molecule type" value="Genomic_DNA"/>
</dbReference>
<evidence type="ECO:0000313" key="2">
    <source>
        <dbReference type="Proteomes" id="UP000034854"/>
    </source>
</evidence>
<sequence>MAQKIIVTHISPDFDGIPAIWLLKRFHPEFSDSRVEFVPAGDNTLNREPVDSNLDILHVDVGGGRFDHHDSDKFTSGAQLVYEWLVDEGYIDKEDKAIARMVTVITQLDHGWDTYKWAEAASDRYEFSIHNVLSGIKGVYKGDYLKAIDWTLDSLDAVYRLMRSKVKAEEEIKDGREFKTKWGKGVAVYTGNDSVMDAAIKNGYAVVLRKDPRRGFVRVTGSNKHKVDFTKAYETLIARDKVGTWFLHASKVLLRNGSSRNPTMTPTKLEIDDIVKILEKS</sequence>
<gene>
    <name evidence="1" type="ORF">UU34_C0002G0029</name>
</gene>